<name>A0A2Z7CD80_9LAMI</name>
<feature type="compositionally biased region" description="Basic residues" evidence="1">
    <location>
        <begin position="478"/>
        <end position="491"/>
    </location>
</feature>
<evidence type="ECO:0000259" key="2">
    <source>
        <dbReference type="Pfam" id="PF03732"/>
    </source>
</evidence>
<feature type="region of interest" description="Disordered" evidence="1">
    <location>
        <begin position="257"/>
        <end position="298"/>
    </location>
</feature>
<feature type="compositionally biased region" description="Basic and acidic residues" evidence="1">
    <location>
        <begin position="267"/>
        <end position="281"/>
    </location>
</feature>
<feature type="compositionally biased region" description="Low complexity" evidence="1">
    <location>
        <begin position="492"/>
        <end position="505"/>
    </location>
</feature>
<dbReference type="EMBL" id="KQ999054">
    <property type="protein sequence ID" value="KZV42423.1"/>
    <property type="molecule type" value="Genomic_DNA"/>
</dbReference>
<proteinExistence type="predicted"/>
<protein>
    <recommendedName>
        <fullName evidence="2">Retrotransposon gag domain-containing protein</fullName>
    </recommendedName>
</protein>
<feature type="compositionally biased region" description="Low complexity" evidence="1">
    <location>
        <begin position="450"/>
        <end position="477"/>
    </location>
</feature>
<feature type="compositionally biased region" description="Low complexity" evidence="1">
    <location>
        <begin position="283"/>
        <end position="294"/>
    </location>
</feature>
<accession>A0A2Z7CD80</accession>
<feature type="domain" description="Retrotransposon gag" evidence="2">
    <location>
        <begin position="306"/>
        <end position="403"/>
    </location>
</feature>
<dbReference type="Proteomes" id="UP000250235">
    <property type="component" value="Unassembled WGS sequence"/>
</dbReference>
<feature type="region of interest" description="Disordered" evidence="1">
    <location>
        <begin position="432"/>
        <end position="505"/>
    </location>
</feature>
<dbReference type="InterPro" id="IPR005162">
    <property type="entry name" value="Retrotrans_gag_dom"/>
</dbReference>
<organism evidence="3 4">
    <name type="scientific">Dorcoceras hygrometricum</name>
    <dbReference type="NCBI Taxonomy" id="472368"/>
    <lineage>
        <taxon>Eukaryota</taxon>
        <taxon>Viridiplantae</taxon>
        <taxon>Streptophyta</taxon>
        <taxon>Embryophyta</taxon>
        <taxon>Tracheophyta</taxon>
        <taxon>Spermatophyta</taxon>
        <taxon>Magnoliopsida</taxon>
        <taxon>eudicotyledons</taxon>
        <taxon>Gunneridae</taxon>
        <taxon>Pentapetalae</taxon>
        <taxon>asterids</taxon>
        <taxon>lamiids</taxon>
        <taxon>Lamiales</taxon>
        <taxon>Gesneriaceae</taxon>
        <taxon>Didymocarpoideae</taxon>
        <taxon>Trichosporeae</taxon>
        <taxon>Loxocarpinae</taxon>
        <taxon>Dorcoceras</taxon>
    </lineage>
</organism>
<sequence>MFLPRFQQLRDVFKEELVFDFEYQIPYLANILPLSISVSRTLVLFTVSFSDDFPLILVIVFTIEVALDSSREAISSYTSLGGFGWLVVEREVAALFLCCVVQPCSLLYYAVVSYQDARASGNTALSSPCWDLLATMRRVVNYHSSWARQQQVELFDASDIRPRAGIKDMSSPGARLGDSSFNGTFLKMEEGEMARRTTPRLEVQSLQKQHTAGYQNRSGHRSCERMGVTRPLDHKWYQIQYEPEVAIDHINNSEQLAKEGAQQQRTASKDNKRAAPNRERLVTSNNSTTMTSSNKGRNSQYAMRELATLLLRKAAERWWRGASSTLLETGVGISWDSFCETFRQEYVRESYVNAREREFDHLEQGSMTVREYARKFSSLLAYVSHVSGRERAKRTRFLEGLNEELYQMVLTSKPKMYAEAVDSAIDFEEGLRSRRARRQQTVQGGRPAIQGAQSSQSSQSAHQPQQHQQQVAQQSGRQRFRPHLQQFKKKSGSSSSGSGSSSSSGSRTEFCGFAVESIFYVVCWCAGFLQPLWSVRAFC</sequence>
<feature type="compositionally biased region" description="Polar residues" evidence="1">
    <location>
        <begin position="257"/>
        <end position="266"/>
    </location>
</feature>
<dbReference type="AlphaFoldDB" id="A0A2Z7CD80"/>
<keyword evidence="4" id="KW-1185">Reference proteome</keyword>
<reference evidence="3 4" key="1">
    <citation type="journal article" date="2015" name="Proc. Natl. Acad. Sci. U.S.A.">
        <title>The resurrection genome of Boea hygrometrica: A blueprint for survival of dehydration.</title>
        <authorList>
            <person name="Xiao L."/>
            <person name="Yang G."/>
            <person name="Zhang L."/>
            <person name="Yang X."/>
            <person name="Zhao S."/>
            <person name="Ji Z."/>
            <person name="Zhou Q."/>
            <person name="Hu M."/>
            <person name="Wang Y."/>
            <person name="Chen M."/>
            <person name="Xu Y."/>
            <person name="Jin H."/>
            <person name="Xiao X."/>
            <person name="Hu G."/>
            <person name="Bao F."/>
            <person name="Hu Y."/>
            <person name="Wan P."/>
            <person name="Li L."/>
            <person name="Deng X."/>
            <person name="Kuang T."/>
            <person name="Xiang C."/>
            <person name="Zhu J.K."/>
            <person name="Oliver M.J."/>
            <person name="He Y."/>
        </authorList>
    </citation>
    <scope>NUCLEOTIDE SEQUENCE [LARGE SCALE GENOMIC DNA]</scope>
    <source>
        <strain evidence="4">cv. XS01</strain>
    </source>
</reference>
<dbReference type="OrthoDB" id="1751125at2759"/>
<evidence type="ECO:0000313" key="4">
    <source>
        <dbReference type="Proteomes" id="UP000250235"/>
    </source>
</evidence>
<gene>
    <name evidence="3" type="ORF">F511_12649</name>
</gene>
<dbReference type="Pfam" id="PF03732">
    <property type="entry name" value="Retrotrans_gag"/>
    <property type="match status" value="1"/>
</dbReference>
<evidence type="ECO:0000313" key="3">
    <source>
        <dbReference type="EMBL" id="KZV42423.1"/>
    </source>
</evidence>
<evidence type="ECO:0000256" key="1">
    <source>
        <dbReference type="SAM" id="MobiDB-lite"/>
    </source>
</evidence>